<keyword evidence="5" id="KW-0964">Secreted</keyword>
<dbReference type="eggNOG" id="ENOG502S31M">
    <property type="taxonomic scope" value="Eukaryota"/>
</dbReference>
<evidence type="ECO:0000256" key="13">
    <source>
        <dbReference type="SAM" id="SignalP"/>
    </source>
</evidence>
<dbReference type="Proteomes" id="UP000014500">
    <property type="component" value="Unassembled WGS sequence"/>
</dbReference>
<sequence length="148" mass="17087">MRPIVRCLVALLFIHQMGCGRFEVMKNTVYYLRGKRDITFPGTKWCGPGSRAANFSDLGDESETDKCCREHDHCPESISGYSWKHGLHNPTPYTRSHCYCDEAFRRCLEDVKSKVGNLMAEIYFNFLKVKCFKQDCPIVRCIKYSGLI</sequence>
<dbReference type="PhylomeDB" id="T1JK18"/>
<evidence type="ECO:0000256" key="5">
    <source>
        <dbReference type="ARBA" id="ARBA00022525"/>
    </source>
</evidence>
<dbReference type="OMA" id="MNCFEFS"/>
<dbReference type="Pfam" id="PF05826">
    <property type="entry name" value="Phospholip_A2_2"/>
    <property type="match status" value="1"/>
</dbReference>
<dbReference type="PANTHER" id="PTHR12253">
    <property type="entry name" value="RH14732P"/>
    <property type="match status" value="1"/>
</dbReference>
<reference evidence="15" key="2">
    <citation type="submission" date="2015-02" db="UniProtKB">
        <authorList>
            <consortium name="EnsemblMetazoa"/>
        </authorList>
    </citation>
    <scope>IDENTIFICATION</scope>
</reference>
<evidence type="ECO:0000256" key="9">
    <source>
        <dbReference type="ARBA" id="ARBA00022963"/>
    </source>
</evidence>
<dbReference type="EnsemblMetazoa" id="SMAR014198-RA">
    <property type="protein sequence ID" value="SMAR014198-PA"/>
    <property type="gene ID" value="SMAR014198"/>
</dbReference>
<dbReference type="PROSITE" id="PS00118">
    <property type="entry name" value="PA2_HIS"/>
    <property type="match status" value="1"/>
</dbReference>
<dbReference type="EMBL" id="JH431878">
    <property type="status" value="NOT_ANNOTATED_CDS"/>
    <property type="molecule type" value="Genomic_DNA"/>
</dbReference>
<keyword evidence="11" id="KW-1015">Disulfide bond</keyword>
<dbReference type="GO" id="GO:0004623">
    <property type="term" value="F:phospholipase A2 activity"/>
    <property type="evidence" value="ECO:0007669"/>
    <property type="project" value="UniProtKB-EC"/>
</dbReference>
<evidence type="ECO:0000256" key="10">
    <source>
        <dbReference type="ARBA" id="ARBA00023098"/>
    </source>
</evidence>
<keyword evidence="8" id="KW-0106">Calcium</keyword>
<dbReference type="GO" id="GO:0016042">
    <property type="term" value="P:lipid catabolic process"/>
    <property type="evidence" value="ECO:0007669"/>
    <property type="project" value="UniProtKB-KW"/>
</dbReference>
<dbReference type="STRING" id="126957.T1JK18"/>
<dbReference type="GO" id="GO:0046872">
    <property type="term" value="F:metal ion binding"/>
    <property type="evidence" value="ECO:0007669"/>
    <property type="project" value="UniProtKB-KW"/>
</dbReference>
<evidence type="ECO:0000313" key="16">
    <source>
        <dbReference type="Proteomes" id="UP000014500"/>
    </source>
</evidence>
<feature type="chain" id="PRO_5004580402" description="Phospholipase A2" evidence="13">
    <location>
        <begin position="20"/>
        <end position="148"/>
    </location>
</feature>
<reference evidence="16" key="1">
    <citation type="submission" date="2011-05" db="EMBL/GenBank/DDBJ databases">
        <authorList>
            <person name="Richards S.R."/>
            <person name="Qu J."/>
            <person name="Jiang H."/>
            <person name="Jhangiani S.N."/>
            <person name="Agravi P."/>
            <person name="Goodspeed R."/>
            <person name="Gross S."/>
            <person name="Mandapat C."/>
            <person name="Jackson L."/>
            <person name="Mathew T."/>
            <person name="Pu L."/>
            <person name="Thornton R."/>
            <person name="Saada N."/>
            <person name="Wilczek-Boney K.B."/>
            <person name="Lee S."/>
            <person name="Kovar C."/>
            <person name="Wu Y."/>
            <person name="Scherer S.E."/>
            <person name="Worley K.C."/>
            <person name="Muzny D.M."/>
            <person name="Gibbs R."/>
        </authorList>
    </citation>
    <scope>NUCLEOTIDE SEQUENCE</scope>
    <source>
        <strain evidence="16">Brora</strain>
    </source>
</reference>
<dbReference type="SUPFAM" id="SSF48619">
    <property type="entry name" value="Phospholipase A2, PLA2"/>
    <property type="match status" value="1"/>
</dbReference>
<evidence type="ECO:0000259" key="14">
    <source>
        <dbReference type="Pfam" id="PF05826"/>
    </source>
</evidence>
<evidence type="ECO:0000256" key="7">
    <source>
        <dbReference type="ARBA" id="ARBA00022801"/>
    </source>
</evidence>
<dbReference type="InterPro" id="IPR033113">
    <property type="entry name" value="PLA2_histidine"/>
</dbReference>
<evidence type="ECO:0000256" key="11">
    <source>
        <dbReference type="ARBA" id="ARBA00023157"/>
    </source>
</evidence>
<dbReference type="EC" id="3.1.1.4" evidence="3"/>
<evidence type="ECO:0000256" key="6">
    <source>
        <dbReference type="ARBA" id="ARBA00022723"/>
    </source>
</evidence>
<evidence type="ECO:0000256" key="4">
    <source>
        <dbReference type="ARBA" id="ARBA00021721"/>
    </source>
</evidence>
<keyword evidence="13" id="KW-0732">Signal</keyword>
<keyword evidence="6" id="KW-0479">Metal-binding</keyword>
<evidence type="ECO:0000256" key="2">
    <source>
        <dbReference type="ARBA" id="ARBA00004613"/>
    </source>
</evidence>
<dbReference type="GO" id="GO:0005576">
    <property type="term" value="C:extracellular region"/>
    <property type="evidence" value="ECO:0007669"/>
    <property type="project" value="UniProtKB-SubCell"/>
</dbReference>
<dbReference type="CDD" id="cd04704">
    <property type="entry name" value="PLA2_bee_venom_like"/>
    <property type="match status" value="1"/>
</dbReference>
<proteinExistence type="predicted"/>
<keyword evidence="9" id="KW-0442">Lipid degradation</keyword>
<dbReference type="FunFam" id="1.20.90.10:FF:000002">
    <property type="entry name" value="Phospholipase A2 group III"/>
    <property type="match status" value="1"/>
</dbReference>
<feature type="signal peptide" evidence="13">
    <location>
        <begin position="1"/>
        <end position="19"/>
    </location>
</feature>
<keyword evidence="16" id="KW-1185">Reference proteome</keyword>
<evidence type="ECO:0000313" key="15">
    <source>
        <dbReference type="EnsemblMetazoa" id="SMAR014198-PA"/>
    </source>
</evidence>
<feature type="domain" description="Phospholipase A2-like central" evidence="14">
    <location>
        <begin position="40"/>
        <end position="134"/>
    </location>
</feature>
<evidence type="ECO:0000256" key="12">
    <source>
        <dbReference type="ARBA" id="ARBA00029903"/>
    </source>
</evidence>
<dbReference type="InterPro" id="IPR016090">
    <property type="entry name" value="PLA2-like_dom"/>
</dbReference>
<accession>T1JK18</accession>
<dbReference type="HOGENOM" id="CLU_1761086_0_0_1"/>
<name>T1JK18_STRMM</name>
<dbReference type="InterPro" id="IPR036444">
    <property type="entry name" value="PLipase_A2_dom_sf"/>
</dbReference>
<organism evidence="15 16">
    <name type="scientific">Strigamia maritima</name>
    <name type="common">European centipede</name>
    <name type="synonym">Geophilus maritimus</name>
    <dbReference type="NCBI Taxonomy" id="126957"/>
    <lineage>
        <taxon>Eukaryota</taxon>
        <taxon>Metazoa</taxon>
        <taxon>Ecdysozoa</taxon>
        <taxon>Arthropoda</taxon>
        <taxon>Myriapoda</taxon>
        <taxon>Chilopoda</taxon>
        <taxon>Pleurostigmophora</taxon>
        <taxon>Geophilomorpha</taxon>
        <taxon>Linotaeniidae</taxon>
        <taxon>Strigamia</taxon>
    </lineage>
</organism>
<comment type="cofactor">
    <cofactor evidence="1">
        <name>Ca(2+)</name>
        <dbReference type="ChEBI" id="CHEBI:29108"/>
    </cofactor>
</comment>
<evidence type="ECO:0000256" key="1">
    <source>
        <dbReference type="ARBA" id="ARBA00001913"/>
    </source>
</evidence>
<comment type="subcellular location">
    <subcellularLocation>
        <location evidence="2">Secreted</location>
    </subcellularLocation>
</comment>
<keyword evidence="7" id="KW-0378">Hydrolase</keyword>
<dbReference type="Gene3D" id="1.20.90.10">
    <property type="entry name" value="Phospholipase A2 domain"/>
    <property type="match status" value="1"/>
</dbReference>
<keyword evidence="10" id="KW-0443">Lipid metabolism</keyword>
<dbReference type="GO" id="GO:0006644">
    <property type="term" value="P:phospholipid metabolic process"/>
    <property type="evidence" value="ECO:0007669"/>
    <property type="project" value="InterPro"/>
</dbReference>
<dbReference type="GO" id="GO:0050482">
    <property type="term" value="P:arachidonate secretion"/>
    <property type="evidence" value="ECO:0007669"/>
    <property type="project" value="InterPro"/>
</dbReference>
<evidence type="ECO:0000256" key="3">
    <source>
        <dbReference type="ARBA" id="ARBA00013278"/>
    </source>
</evidence>
<evidence type="ECO:0000256" key="8">
    <source>
        <dbReference type="ARBA" id="ARBA00022837"/>
    </source>
</evidence>
<protein>
    <recommendedName>
        <fullName evidence="4">Phospholipase A2</fullName>
        <ecNumber evidence="3">3.1.1.4</ecNumber>
    </recommendedName>
    <alternativeName>
        <fullName evidence="12">Phosphatidylcholine 2-acylhydrolase</fullName>
    </alternativeName>
</protein>
<dbReference type="AlphaFoldDB" id="T1JK18"/>